<feature type="compositionally biased region" description="Basic and acidic residues" evidence="1">
    <location>
        <begin position="66"/>
        <end position="87"/>
    </location>
</feature>
<feature type="region of interest" description="Disordered" evidence="1">
    <location>
        <begin position="54"/>
        <end position="90"/>
    </location>
</feature>
<sequence length="113" mass="12280">MEDVDGHPIVRTNAEKKGQEKDYVCKANASAETAIKHTSGRILYSTTIHFVFGNNSGIQKSPKKKNGNERNNDIRTKNANKLGKDEDGGSSEMTVVITMAVKAEEVTVAVAED</sequence>
<evidence type="ECO:0000256" key="1">
    <source>
        <dbReference type="SAM" id="MobiDB-lite"/>
    </source>
</evidence>
<dbReference type="EMBL" id="KE345062">
    <property type="protein sequence ID" value="EXB93184.1"/>
    <property type="molecule type" value="Genomic_DNA"/>
</dbReference>
<accession>W9RQQ9</accession>
<reference evidence="3" key="1">
    <citation type="submission" date="2013-01" db="EMBL/GenBank/DDBJ databases">
        <title>Draft Genome Sequence of a Mulberry Tree, Morus notabilis C.K. Schneid.</title>
        <authorList>
            <person name="He N."/>
            <person name="Zhao S."/>
        </authorList>
    </citation>
    <scope>NUCLEOTIDE SEQUENCE</scope>
</reference>
<gene>
    <name evidence="2" type="ORF">L484_024522</name>
</gene>
<protein>
    <submittedName>
        <fullName evidence="2">Uncharacterized protein</fullName>
    </submittedName>
</protein>
<proteinExistence type="predicted"/>
<organism evidence="2 3">
    <name type="scientific">Morus notabilis</name>
    <dbReference type="NCBI Taxonomy" id="981085"/>
    <lineage>
        <taxon>Eukaryota</taxon>
        <taxon>Viridiplantae</taxon>
        <taxon>Streptophyta</taxon>
        <taxon>Embryophyta</taxon>
        <taxon>Tracheophyta</taxon>
        <taxon>Spermatophyta</taxon>
        <taxon>Magnoliopsida</taxon>
        <taxon>eudicotyledons</taxon>
        <taxon>Gunneridae</taxon>
        <taxon>Pentapetalae</taxon>
        <taxon>rosids</taxon>
        <taxon>fabids</taxon>
        <taxon>Rosales</taxon>
        <taxon>Moraceae</taxon>
        <taxon>Moreae</taxon>
        <taxon>Morus</taxon>
    </lineage>
</organism>
<name>W9RQQ9_9ROSA</name>
<dbReference type="AlphaFoldDB" id="W9RQQ9"/>
<evidence type="ECO:0000313" key="3">
    <source>
        <dbReference type="Proteomes" id="UP000030645"/>
    </source>
</evidence>
<keyword evidence="3" id="KW-1185">Reference proteome</keyword>
<evidence type="ECO:0000313" key="2">
    <source>
        <dbReference type="EMBL" id="EXB93184.1"/>
    </source>
</evidence>
<dbReference type="Proteomes" id="UP000030645">
    <property type="component" value="Unassembled WGS sequence"/>
</dbReference>